<evidence type="ECO:0000256" key="2">
    <source>
        <dbReference type="SAM" id="MobiDB-lite"/>
    </source>
</evidence>
<proteinExistence type="inferred from homology"/>
<feature type="region of interest" description="Disordered" evidence="2">
    <location>
        <begin position="191"/>
        <end position="212"/>
    </location>
</feature>
<evidence type="ECO:0000256" key="1">
    <source>
        <dbReference type="ARBA" id="ARBA00005536"/>
    </source>
</evidence>
<dbReference type="InterPro" id="IPR042277">
    <property type="entry name" value="IST1-like"/>
</dbReference>
<name>A0A7C9DMU0_OPUST</name>
<sequence>MGKTLDALLGRRSSKLSTNLEHAISRAALLKNRQQALFSFSHSDIVQLLRLGYEEQALLRVEHLIKSRNMSDTLQMIESYCHLLLQELPLIERSKECPDEIKEATASLIFASSRIGDFPELQHVRDFFSSKFGKEYTTQVIEFPRYLGVNDKMIEKLSRRKPSLESRMGFLKEIATKNGIPLHLDENIQQRESKGQASHQNRPLTRSSATFS</sequence>
<evidence type="ECO:0000313" key="3">
    <source>
        <dbReference type="EMBL" id="MBA4642484.1"/>
    </source>
</evidence>
<reference evidence="3" key="2">
    <citation type="submission" date="2020-07" db="EMBL/GenBank/DDBJ databases">
        <authorList>
            <person name="Vera ALvarez R."/>
            <person name="Arias-Moreno D.M."/>
            <person name="Jimenez-Jacinto V."/>
            <person name="Jimenez-Bremont J.F."/>
            <person name="Swaminathan K."/>
            <person name="Moose S.P."/>
            <person name="Guerrero-Gonzalez M.L."/>
            <person name="Marino-Ramirez L."/>
            <person name="Landsman D."/>
            <person name="Rodriguez-Kessler M."/>
            <person name="Delgado-Sanchez P."/>
        </authorList>
    </citation>
    <scope>NUCLEOTIDE SEQUENCE</scope>
    <source>
        <tissue evidence="3">Cladode</tissue>
    </source>
</reference>
<dbReference type="GO" id="GO:0015031">
    <property type="term" value="P:protein transport"/>
    <property type="evidence" value="ECO:0007669"/>
    <property type="project" value="InterPro"/>
</dbReference>
<dbReference type="PANTHER" id="PTHR12161">
    <property type="entry name" value="IST1 FAMILY MEMBER"/>
    <property type="match status" value="1"/>
</dbReference>
<comment type="similarity">
    <text evidence="1">Belongs to the IST1 family.</text>
</comment>
<dbReference type="PANTHER" id="PTHR12161:SF65">
    <property type="entry name" value="IST1-LIKE PROTEIN"/>
    <property type="match status" value="1"/>
</dbReference>
<reference evidence="3" key="1">
    <citation type="journal article" date="2013" name="J. Plant Res.">
        <title>Effect of fungi and light on seed germination of three Opuntia species from semiarid lands of central Mexico.</title>
        <authorList>
            <person name="Delgado-Sanchez P."/>
            <person name="Jimenez-Bremont J.F."/>
            <person name="Guerrero-Gonzalez Mde L."/>
            <person name="Flores J."/>
        </authorList>
    </citation>
    <scope>NUCLEOTIDE SEQUENCE</scope>
    <source>
        <tissue evidence="3">Cladode</tissue>
    </source>
</reference>
<accession>A0A7C9DMU0</accession>
<protein>
    <submittedName>
        <fullName evidence="3">Uncharacterized protein</fullName>
    </submittedName>
</protein>
<dbReference type="FunFam" id="1.20.1260.60:FF:000002">
    <property type="entry name" value="Vacuolar protein sorting-associated protein IST1"/>
    <property type="match status" value="1"/>
</dbReference>
<dbReference type="EMBL" id="GISG01128721">
    <property type="protein sequence ID" value="MBA4642484.1"/>
    <property type="molecule type" value="Transcribed_RNA"/>
</dbReference>
<feature type="compositionally biased region" description="Polar residues" evidence="2">
    <location>
        <begin position="195"/>
        <end position="212"/>
    </location>
</feature>
<dbReference type="EMBL" id="GISG01128720">
    <property type="protein sequence ID" value="MBA4642483.1"/>
    <property type="molecule type" value="Transcribed_RNA"/>
</dbReference>
<dbReference type="AlphaFoldDB" id="A0A7C9DMU0"/>
<dbReference type="InterPro" id="IPR005061">
    <property type="entry name" value="Ist1"/>
</dbReference>
<dbReference type="Gene3D" id="1.20.1260.60">
    <property type="entry name" value="Vacuolar protein sorting-associated protein Ist1"/>
    <property type="match status" value="1"/>
</dbReference>
<dbReference type="Pfam" id="PF03398">
    <property type="entry name" value="Ist1"/>
    <property type="match status" value="1"/>
</dbReference>
<organism evidence="3">
    <name type="scientific">Opuntia streptacantha</name>
    <name type="common">Prickly pear cactus</name>
    <name type="synonym">Opuntia cardona</name>
    <dbReference type="NCBI Taxonomy" id="393608"/>
    <lineage>
        <taxon>Eukaryota</taxon>
        <taxon>Viridiplantae</taxon>
        <taxon>Streptophyta</taxon>
        <taxon>Embryophyta</taxon>
        <taxon>Tracheophyta</taxon>
        <taxon>Spermatophyta</taxon>
        <taxon>Magnoliopsida</taxon>
        <taxon>eudicotyledons</taxon>
        <taxon>Gunneridae</taxon>
        <taxon>Pentapetalae</taxon>
        <taxon>Caryophyllales</taxon>
        <taxon>Cactineae</taxon>
        <taxon>Cactaceae</taxon>
        <taxon>Opuntioideae</taxon>
        <taxon>Opuntia</taxon>
    </lineage>
</organism>